<comment type="catalytic activity">
    <reaction evidence="1">
        <text>L-glutamyl-tRNA(Gln) + L-glutamine + ATP + H2O = L-glutaminyl-tRNA(Gln) + L-glutamate + ADP + phosphate + H(+)</text>
        <dbReference type="Rhea" id="RHEA:17521"/>
        <dbReference type="Rhea" id="RHEA-COMP:9681"/>
        <dbReference type="Rhea" id="RHEA-COMP:9684"/>
        <dbReference type="ChEBI" id="CHEBI:15377"/>
        <dbReference type="ChEBI" id="CHEBI:15378"/>
        <dbReference type="ChEBI" id="CHEBI:29985"/>
        <dbReference type="ChEBI" id="CHEBI:30616"/>
        <dbReference type="ChEBI" id="CHEBI:43474"/>
        <dbReference type="ChEBI" id="CHEBI:58359"/>
        <dbReference type="ChEBI" id="CHEBI:78520"/>
        <dbReference type="ChEBI" id="CHEBI:78521"/>
        <dbReference type="ChEBI" id="CHEBI:456216"/>
    </reaction>
</comment>
<dbReference type="EMBL" id="AP029170">
    <property type="protein sequence ID" value="BFD46769.1"/>
    <property type="molecule type" value="Genomic_DNA"/>
</dbReference>
<organism evidence="2">
    <name type="scientific">Candidatus Tisiphia endosymbiont of Sergentomyia squamirostris</name>
    <dbReference type="NCBI Taxonomy" id="3113639"/>
    <lineage>
        <taxon>Bacteria</taxon>
        <taxon>Pseudomonadati</taxon>
        <taxon>Pseudomonadota</taxon>
        <taxon>Alphaproteobacteria</taxon>
        <taxon>Rickettsiales</taxon>
        <taxon>Rickettsiaceae</taxon>
        <taxon>Rickettsieae</taxon>
        <taxon>Candidatus Tisiphia</taxon>
    </lineage>
</organism>
<dbReference type="GO" id="GO:0070681">
    <property type="term" value="P:glutaminyl-tRNAGln biosynthesis via transamidation"/>
    <property type="evidence" value="ECO:0007669"/>
    <property type="project" value="TreeGrafter"/>
</dbReference>
<reference evidence="2" key="1">
    <citation type="submission" date="2024-01" db="EMBL/GenBank/DDBJ databases">
        <title>Sequencing the genomes of a sandfly, Sergentomyia squamirostris, and its two endosymbionts.</title>
        <authorList>
            <person name="Itokawa K."/>
            <person name="Sanjoba C."/>
        </authorList>
    </citation>
    <scope>NUCLEOTIDE SEQUENCE</scope>
    <source>
        <strain evidence="2">RiSSQ</strain>
    </source>
</reference>
<dbReference type="NCBIfam" id="TIGR00135">
    <property type="entry name" value="gatC"/>
    <property type="match status" value="1"/>
</dbReference>
<comment type="function">
    <text evidence="1">Allows the formation of correctly charged Asn-tRNA(Asn) or Gln-tRNA(Gln) through the transamidation of misacylated Asp-tRNA(Asn) or Glu-tRNA(Gln) in organisms which lack either or both of asparaginyl-tRNA or glutaminyl-tRNA synthetases. The reaction takes place in the presence of glutamine and ATP through an activated phospho-Asp-tRNA(Asn) or phospho-Glu-tRNA(Gln).</text>
</comment>
<proteinExistence type="inferred from homology"/>
<dbReference type="AlphaFoldDB" id="A0AAT9GAH8"/>
<accession>A0AAT9GAH8</accession>
<name>A0AAT9GAH8_9RICK</name>
<dbReference type="GO" id="GO:0050567">
    <property type="term" value="F:glutaminyl-tRNA synthase (glutamine-hydrolyzing) activity"/>
    <property type="evidence" value="ECO:0007669"/>
    <property type="project" value="UniProtKB-UniRule"/>
</dbReference>
<dbReference type="HAMAP" id="MF_00122">
    <property type="entry name" value="GatC"/>
    <property type="match status" value="1"/>
</dbReference>
<protein>
    <recommendedName>
        <fullName evidence="1">Aspartyl/glutamyl-tRNA(Asn/Gln) amidotransferase subunit C</fullName>
        <shortName evidence="1">Asp/Glu-ADT subunit C</shortName>
        <ecNumber evidence="1">6.3.5.-</ecNumber>
    </recommendedName>
</protein>
<evidence type="ECO:0000256" key="1">
    <source>
        <dbReference type="HAMAP-Rule" id="MF_00122"/>
    </source>
</evidence>
<keyword evidence="1" id="KW-0067">ATP-binding</keyword>
<dbReference type="Gene3D" id="1.10.20.60">
    <property type="entry name" value="Glu-tRNAGln amidotransferase C subunit, N-terminal domain"/>
    <property type="match status" value="1"/>
</dbReference>
<gene>
    <name evidence="1 2" type="primary">gatC</name>
    <name evidence="2" type="ORF">DMENIID0002_14150</name>
</gene>
<dbReference type="Pfam" id="PF02686">
    <property type="entry name" value="GatC"/>
    <property type="match status" value="1"/>
</dbReference>
<dbReference type="EC" id="6.3.5.-" evidence="1"/>
<comment type="catalytic activity">
    <reaction evidence="1">
        <text>L-aspartyl-tRNA(Asn) + L-glutamine + ATP + H2O = L-asparaginyl-tRNA(Asn) + L-glutamate + ADP + phosphate + 2 H(+)</text>
        <dbReference type="Rhea" id="RHEA:14513"/>
        <dbReference type="Rhea" id="RHEA-COMP:9674"/>
        <dbReference type="Rhea" id="RHEA-COMP:9677"/>
        <dbReference type="ChEBI" id="CHEBI:15377"/>
        <dbReference type="ChEBI" id="CHEBI:15378"/>
        <dbReference type="ChEBI" id="CHEBI:29985"/>
        <dbReference type="ChEBI" id="CHEBI:30616"/>
        <dbReference type="ChEBI" id="CHEBI:43474"/>
        <dbReference type="ChEBI" id="CHEBI:58359"/>
        <dbReference type="ChEBI" id="CHEBI:78515"/>
        <dbReference type="ChEBI" id="CHEBI:78516"/>
        <dbReference type="ChEBI" id="CHEBI:456216"/>
    </reaction>
</comment>
<dbReference type="SUPFAM" id="SSF141000">
    <property type="entry name" value="Glu-tRNAGln amidotransferase C subunit"/>
    <property type="match status" value="1"/>
</dbReference>
<keyword evidence="1" id="KW-0648">Protein biosynthesis</keyword>
<keyword evidence="1" id="KW-0547">Nucleotide-binding</keyword>
<dbReference type="GO" id="GO:0006450">
    <property type="term" value="P:regulation of translational fidelity"/>
    <property type="evidence" value="ECO:0007669"/>
    <property type="project" value="InterPro"/>
</dbReference>
<dbReference type="GO" id="GO:0005524">
    <property type="term" value="F:ATP binding"/>
    <property type="evidence" value="ECO:0007669"/>
    <property type="project" value="UniProtKB-KW"/>
</dbReference>
<dbReference type="InterPro" id="IPR003837">
    <property type="entry name" value="GatC"/>
</dbReference>
<dbReference type="InterPro" id="IPR036113">
    <property type="entry name" value="Asp/Glu-ADT_sf_sub_c"/>
</dbReference>
<evidence type="ECO:0000313" key="2">
    <source>
        <dbReference type="EMBL" id="BFD46769.1"/>
    </source>
</evidence>
<sequence>MITNEEVQKIAKLARFNFTQKEISSFAHQLTEMMHMINILNDVDCSNVEPLTSVCDMHQRMRKDQVLYGDISDELFANVPNDKAELAKEVKCFVVPKVVE</sequence>
<dbReference type="PANTHER" id="PTHR15004">
    <property type="entry name" value="GLUTAMYL-TRNA(GLN) AMIDOTRANSFERASE SUBUNIT C, MITOCHONDRIAL"/>
    <property type="match status" value="1"/>
</dbReference>
<keyword evidence="1" id="KW-0436">Ligase</keyword>
<comment type="similarity">
    <text evidence="1">Belongs to the GatC family.</text>
</comment>
<dbReference type="PANTHER" id="PTHR15004:SF0">
    <property type="entry name" value="GLUTAMYL-TRNA(GLN) AMIDOTRANSFERASE SUBUNIT C, MITOCHONDRIAL"/>
    <property type="match status" value="1"/>
</dbReference>
<dbReference type="GO" id="GO:0006412">
    <property type="term" value="P:translation"/>
    <property type="evidence" value="ECO:0007669"/>
    <property type="project" value="UniProtKB-UniRule"/>
</dbReference>
<comment type="subunit">
    <text evidence="1">Heterotrimer of A, B and C subunits.</text>
</comment>